<dbReference type="EMBL" id="NBIV01000012">
    <property type="protein sequence ID" value="PXF48755.1"/>
    <property type="molecule type" value="Genomic_DNA"/>
</dbReference>
<feature type="domain" description="Protein kinase" evidence="9">
    <location>
        <begin position="48"/>
        <end position="339"/>
    </location>
</feature>
<feature type="binding site" evidence="6">
    <location>
        <position position="77"/>
    </location>
    <ligand>
        <name>ATP</name>
        <dbReference type="ChEBI" id="CHEBI:30616"/>
    </ligand>
</feature>
<keyword evidence="4 10" id="KW-0418">Kinase</keyword>
<dbReference type="Pfam" id="PF00069">
    <property type="entry name" value="Pkinase"/>
    <property type="match status" value="1"/>
</dbReference>
<keyword evidence="2" id="KW-0808">Transferase</keyword>
<dbReference type="GO" id="GO:0005524">
    <property type="term" value="F:ATP binding"/>
    <property type="evidence" value="ECO:0007669"/>
    <property type="project" value="UniProtKB-UniRule"/>
</dbReference>
<comment type="caution">
    <text evidence="10">The sequence shown here is derived from an EMBL/GenBank/DDBJ whole genome shotgun (WGS) entry which is preliminary data.</text>
</comment>
<evidence type="ECO:0000256" key="4">
    <source>
        <dbReference type="ARBA" id="ARBA00022777"/>
    </source>
</evidence>
<evidence type="ECO:0000256" key="5">
    <source>
        <dbReference type="ARBA" id="ARBA00022840"/>
    </source>
</evidence>
<dbReference type="PROSITE" id="PS00108">
    <property type="entry name" value="PROTEIN_KINASE_ST"/>
    <property type="match status" value="1"/>
</dbReference>
<keyword evidence="5 6" id="KW-0067">ATP-binding</keyword>
<dbReference type="CDD" id="cd07834">
    <property type="entry name" value="STKc_MAPK"/>
    <property type="match status" value="1"/>
</dbReference>
<evidence type="ECO:0000256" key="2">
    <source>
        <dbReference type="ARBA" id="ARBA00022679"/>
    </source>
</evidence>
<accession>A0A2V3J2Z3</accession>
<keyword evidence="3 6" id="KW-0547">Nucleotide-binding</keyword>
<dbReference type="Proteomes" id="UP000247409">
    <property type="component" value="Unassembled WGS sequence"/>
</dbReference>
<proteinExistence type="inferred from homology"/>
<dbReference type="FunFam" id="1.10.510.10:FF:000040">
    <property type="entry name" value="Mitogen-activated protein kinase"/>
    <property type="match status" value="1"/>
</dbReference>
<dbReference type="InterPro" id="IPR011009">
    <property type="entry name" value="Kinase-like_dom_sf"/>
</dbReference>
<evidence type="ECO:0000259" key="9">
    <source>
        <dbReference type="PROSITE" id="PS50011"/>
    </source>
</evidence>
<comment type="similarity">
    <text evidence="7">Belongs to the protein kinase superfamily.</text>
</comment>
<dbReference type="InterPro" id="IPR017441">
    <property type="entry name" value="Protein_kinase_ATP_BS"/>
</dbReference>
<evidence type="ECO:0000256" key="1">
    <source>
        <dbReference type="ARBA" id="ARBA00022527"/>
    </source>
</evidence>
<dbReference type="Gene3D" id="3.30.200.20">
    <property type="entry name" value="Phosphorylase Kinase, domain 1"/>
    <property type="match status" value="1"/>
</dbReference>
<name>A0A2V3J2Z3_9FLOR</name>
<dbReference type="OrthoDB" id="192887at2759"/>
<evidence type="ECO:0000256" key="3">
    <source>
        <dbReference type="ARBA" id="ARBA00022741"/>
    </source>
</evidence>
<evidence type="ECO:0000256" key="7">
    <source>
        <dbReference type="RuleBase" id="RU000304"/>
    </source>
</evidence>
<sequence>MEHAQPHQQQHSHAEPPTNQPSQLPSAMSVPPRLYVIGGFEFECPQRYTVERVIGRGAYGIVCAAIDHVNHEMVAIKRINGVTADRTDCKRTLREMLLLRHFNHEHIVTLKDVYLPMRDPPNFQEVYFVTDLMEFDLHQLIASNQSISPDHTKYLTYQLLKGLKYIHSAGVLHRDLKPSNILLTQECDLKICDFGLARDAPRSPYSQHRMTAYVATRWYRAPEILFGGPYSSAVDVWSVGCILAEIVLRRPLFPGNTYQEQLLKVAQTIGPPPQDMVHLFSSGGAQLFVERHLQHLPARNVRHLFPHVCEDLRDLLARMLEYDPRKRITVQQSFQHPYLVALHDDADEPICETQFRICLDQEQMPTLKQMIWQEAEMYRIRRDQQDTAAGLAPNLQTQAQT</sequence>
<reference evidence="10 11" key="1">
    <citation type="journal article" date="2018" name="Mol. Biol. Evol.">
        <title>Analysis of the draft genome of the red seaweed Gracilariopsis chorda provides insights into genome size evolution in Rhodophyta.</title>
        <authorList>
            <person name="Lee J."/>
            <person name="Yang E.C."/>
            <person name="Graf L."/>
            <person name="Yang J.H."/>
            <person name="Qiu H."/>
            <person name="Zel Zion U."/>
            <person name="Chan C.X."/>
            <person name="Stephens T.G."/>
            <person name="Weber A.P.M."/>
            <person name="Boo G.H."/>
            <person name="Boo S.M."/>
            <person name="Kim K.M."/>
            <person name="Shin Y."/>
            <person name="Jung M."/>
            <person name="Lee S.J."/>
            <person name="Yim H.S."/>
            <person name="Lee J.H."/>
            <person name="Bhattacharya D."/>
            <person name="Yoon H.S."/>
        </authorList>
    </citation>
    <scope>NUCLEOTIDE SEQUENCE [LARGE SCALE GENOMIC DNA]</scope>
    <source>
        <strain evidence="10 11">SKKU-2015</strain>
        <tissue evidence="10">Whole body</tissue>
    </source>
</reference>
<protein>
    <submittedName>
        <fullName evidence="10">Mitogen-activated protein kinase 5</fullName>
    </submittedName>
</protein>
<dbReference type="SMART" id="SM00220">
    <property type="entry name" value="S_TKc"/>
    <property type="match status" value="1"/>
</dbReference>
<dbReference type="SUPFAM" id="SSF56112">
    <property type="entry name" value="Protein kinase-like (PK-like)"/>
    <property type="match status" value="1"/>
</dbReference>
<keyword evidence="1 7" id="KW-0723">Serine/threonine-protein kinase</keyword>
<dbReference type="GO" id="GO:0004674">
    <property type="term" value="F:protein serine/threonine kinase activity"/>
    <property type="evidence" value="ECO:0007669"/>
    <property type="project" value="UniProtKB-KW"/>
</dbReference>
<dbReference type="PROSITE" id="PS50011">
    <property type="entry name" value="PROTEIN_KINASE_DOM"/>
    <property type="match status" value="1"/>
</dbReference>
<dbReference type="InterPro" id="IPR050117">
    <property type="entry name" value="MAPK"/>
</dbReference>
<dbReference type="PROSITE" id="PS00107">
    <property type="entry name" value="PROTEIN_KINASE_ATP"/>
    <property type="match status" value="1"/>
</dbReference>
<dbReference type="InterPro" id="IPR000719">
    <property type="entry name" value="Prot_kinase_dom"/>
</dbReference>
<feature type="compositionally biased region" description="Low complexity" evidence="8">
    <location>
        <begin position="1"/>
        <end position="17"/>
    </location>
</feature>
<dbReference type="PANTHER" id="PTHR24055">
    <property type="entry name" value="MITOGEN-ACTIVATED PROTEIN KINASE"/>
    <property type="match status" value="1"/>
</dbReference>
<feature type="region of interest" description="Disordered" evidence="8">
    <location>
        <begin position="1"/>
        <end position="26"/>
    </location>
</feature>
<dbReference type="InterPro" id="IPR008271">
    <property type="entry name" value="Ser/Thr_kinase_AS"/>
</dbReference>
<evidence type="ECO:0000313" key="11">
    <source>
        <dbReference type="Proteomes" id="UP000247409"/>
    </source>
</evidence>
<keyword evidence="11" id="KW-1185">Reference proteome</keyword>
<organism evidence="10 11">
    <name type="scientific">Gracilariopsis chorda</name>
    <dbReference type="NCBI Taxonomy" id="448386"/>
    <lineage>
        <taxon>Eukaryota</taxon>
        <taxon>Rhodophyta</taxon>
        <taxon>Florideophyceae</taxon>
        <taxon>Rhodymeniophycidae</taxon>
        <taxon>Gracilariales</taxon>
        <taxon>Gracilariaceae</taxon>
        <taxon>Gracilariopsis</taxon>
    </lineage>
</organism>
<dbReference type="STRING" id="448386.A0A2V3J2Z3"/>
<dbReference type="Gene3D" id="1.10.510.10">
    <property type="entry name" value="Transferase(Phosphotransferase) domain 1"/>
    <property type="match status" value="1"/>
</dbReference>
<gene>
    <name evidence="10" type="ORF">BWQ96_01607</name>
</gene>
<evidence type="ECO:0000313" key="10">
    <source>
        <dbReference type="EMBL" id="PXF48755.1"/>
    </source>
</evidence>
<dbReference type="AlphaFoldDB" id="A0A2V3J2Z3"/>
<evidence type="ECO:0000256" key="6">
    <source>
        <dbReference type="PROSITE-ProRule" id="PRU10141"/>
    </source>
</evidence>
<dbReference type="FunFam" id="3.30.200.20:FF:000046">
    <property type="entry name" value="Mitogen-activated protein kinase"/>
    <property type="match status" value="1"/>
</dbReference>
<evidence type="ECO:0000256" key="8">
    <source>
        <dbReference type="SAM" id="MobiDB-lite"/>
    </source>
</evidence>